<evidence type="ECO:0000313" key="2">
    <source>
        <dbReference type="EMBL" id="KAA6367420.1"/>
    </source>
</evidence>
<sequence length="134" mass="14632">PNTGIPAEAAKCTTDEKYKAYLKGYRLGQFEGDANTLKSLLVCFGPVHVGANAFIGWEQDADKKDVWILAAPEYTGEGLDRTLTYTYKWQSVPATEYLGDETTYYGYILFNGVSAVRAALGLLATVLVLPALLI</sequence>
<proteinExistence type="predicted"/>
<keyword evidence="1" id="KW-1133">Transmembrane helix</keyword>
<keyword evidence="1" id="KW-0472">Membrane</keyword>
<dbReference type="Proteomes" id="UP000324800">
    <property type="component" value="Unassembled WGS sequence"/>
</dbReference>
<dbReference type="EMBL" id="SNRW01018348">
    <property type="protein sequence ID" value="KAA6367420.1"/>
    <property type="molecule type" value="Genomic_DNA"/>
</dbReference>
<evidence type="ECO:0000313" key="3">
    <source>
        <dbReference type="Proteomes" id="UP000324800"/>
    </source>
</evidence>
<accession>A0A5J4UB47</accession>
<name>A0A5J4UB47_9EUKA</name>
<feature type="transmembrane region" description="Helical" evidence="1">
    <location>
        <begin position="104"/>
        <end position="133"/>
    </location>
</feature>
<evidence type="ECO:0000256" key="1">
    <source>
        <dbReference type="SAM" id="Phobius"/>
    </source>
</evidence>
<dbReference type="AlphaFoldDB" id="A0A5J4UB47"/>
<organism evidence="2 3">
    <name type="scientific">Streblomastix strix</name>
    <dbReference type="NCBI Taxonomy" id="222440"/>
    <lineage>
        <taxon>Eukaryota</taxon>
        <taxon>Metamonada</taxon>
        <taxon>Preaxostyla</taxon>
        <taxon>Oxymonadida</taxon>
        <taxon>Streblomastigidae</taxon>
        <taxon>Streblomastix</taxon>
    </lineage>
</organism>
<reference evidence="2 3" key="1">
    <citation type="submission" date="2019-03" db="EMBL/GenBank/DDBJ databases">
        <title>Single cell metagenomics reveals metabolic interactions within the superorganism composed of flagellate Streblomastix strix and complex community of Bacteroidetes bacteria on its surface.</title>
        <authorList>
            <person name="Treitli S.C."/>
            <person name="Kolisko M."/>
            <person name="Husnik F."/>
            <person name="Keeling P."/>
            <person name="Hampl V."/>
        </authorList>
    </citation>
    <scope>NUCLEOTIDE SEQUENCE [LARGE SCALE GENOMIC DNA]</scope>
    <source>
        <strain evidence="2">ST1C</strain>
    </source>
</reference>
<gene>
    <name evidence="2" type="ORF">EZS28_037052</name>
</gene>
<protein>
    <submittedName>
        <fullName evidence="2">Uncharacterized protein</fullName>
    </submittedName>
</protein>
<keyword evidence="1" id="KW-0812">Transmembrane</keyword>
<feature type="non-terminal residue" evidence="2">
    <location>
        <position position="1"/>
    </location>
</feature>
<comment type="caution">
    <text evidence="2">The sequence shown here is derived from an EMBL/GenBank/DDBJ whole genome shotgun (WGS) entry which is preliminary data.</text>
</comment>